<dbReference type="EMBL" id="VDCQ01000075">
    <property type="protein sequence ID" value="TNJ61359.1"/>
    <property type="molecule type" value="Genomic_DNA"/>
</dbReference>
<accession>A0A5C4SYB7</accession>
<dbReference type="InterPro" id="IPR028082">
    <property type="entry name" value="Peripla_BP_I"/>
</dbReference>
<organism evidence="5 6">
    <name type="scientific">Paenibacillus hemerocallicola</name>
    <dbReference type="NCBI Taxonomy" id="1172614"/>
    <lineage>
        <taxon>Bacteria</taxon>
        <taxon>Bacillati</taxon>
        <taxon>Bacillota</taxon>
        <taxon>Bacilli</taxon>
        <taxon>Bacillales</taxon>
        <taxon>Paenibacillaceae</taxon>
        <taxon>Paenibacillus</taxon>
    </lineage>
</organism>
<keyword evidence="1" id="KW-0805">Transcription regulation</keyword>
<dbReference type="Proteomes" id="UP000307943">
    <property type="component" value="Unassembled WGS sequence"/>
</dbReference>
<reference evidence="5 6" key="1">
    <citation type="submission" date="2019-05" db="EMBL/GenBank/DDBJ databases">
        <title>We sequenced the genome of Paenibacillus hemerocallicola KCTC 33185 for further insight into its adaptation and study the phylogeny of Paenibacillus.</title>
        <authorList>
            <person name="Narsing Rao M.P."/>
        </authorList>
    </citation>
    <scope>NUCLEOTIDE SEQUENCE [LARGE SCALE GENOMIC DNA]</scope>
    <source>
        <strain evidence="5 6">KCTC 33185</strain>
    </source>
</reference>
<protein>
    <submittedName>
        <fullName evidence="5">LacI family transcriptional regulator</fullName>
    </submittedName>
</protein>
<dbReference type="GO" id="GO:0003700">
    <property type="term" value="F:DNA-binding transcription factor activity"/>
    <property type="evidence" value="ECO:0007669"/>
    <property type="project" value="TreeGrafter"/>
</dbReference>
<proteinExistence type="predicted"/>
<keyword evidence="3" id="KW-0804">Transcription</keyword>
<dbReference type="Gene3D" id="1.10.260.40">
    <property type="entry name" value="lambda repressor-like DNA-binding domains"/>
    <property type="match status" value="1"/>
</dbReference>
<evidence type="ECO:0000313" key="5">
    <source>
        <dbReference type="EMBL" id="TNJ61359.1"/>
    </source>
</evidence>
<dbReference type="InterPro" id="IPR000843">
    <property type="entry name" value="HTH_LacI"/>
</dbReference>
<dbReference type="RefSeq" id="WP_139606775.1">
    <property type="nucleotide sequence ID" value="NZ_VDCQ01000075.1"/>
</dbReference>
<comment type="caution">
    <text evidence="5">The sequence shown here is derived from an EMBL/GenBank/DDBJ whole genome shotgun (WGS) entry which is preliminary data.</text>
</comment>
<evidence type="ECO:0000313" key="6">
    <source>
        <dbReference type="Proteomes" id="UP000307943"/>
    </source>
</evidence>
<dbReference type="PROSITE" id="PS50943">
    <property type="entry name" value="HTH_CROC1"/>
    <property type="match status" value="1"/>
</dbReference>
<name>A0A5C4SYB7_9BACL</name>
<feature type="domain" description="HTH cro/C1-type" evidence="4">
    <location>
        <begin position="1"/>
        <end position="29"/>
    </location>
</feature>
<dbReference type="PANTHER" id="PTHR30146:SF109">
    <property type="entry name" value="HTH-TYPE TRANSCRIPTIONAL REGULATOR GALS"/>
    <property type="match status" value="1"/>
</dbReference>
<dbReference type="PANTHER" id="PTHR30146">
    <property type="entry name" value="LACI-RELATED TRANSCRIPTIONAL REPRESSOR"/>
    <property type="match status" value="1"/>
</dbReference>
<dbReference type="OrthoDB" id="2026446at2"/>
<dbReference type="Pfam" id="PF13377">
    <property type="entry name" value="Peripla_BP_3"/>
    <property type="match status" value="1"/>
</dbReference>
<evidence type="ECO:0000256" key="1">
    <source>
        <dbReference type="ARBA" id="ARBA00023015"/>
    </source>
</evidence>
<evidence type="ECO:0000256" key="2">
    <source>
        <dbReference type="ARBA" id="ARBA00023125"/>
    </source>
</evidence>
<keyword evidence="6" id="KW-1185">Reference proteome</keyword>
<evidence type="ECO:0000259" key="4">
    <source>
        <dbReference type="PROSITE" id="PS50943"/>
    </source>
</evidence>
<dbReference type="InterPro" id="IPR010982">
    <property type="entry name" value="Lambda_DNA-bd_dom_sf"/>
</dbReference>
<dbReference type="InterPro" id="IPR046335">
    <property type="entry name" value="LacI/GalR-like_sensor"/>
</dbReference>
<dbReference type="GO" id="GO:0000976">
    <property type="term" value="F:transcription cis-regulatory region binding"/>
    <property type="evidence" value="ECO:0007669"/>
    <property type="project" value="TreeGrafter"/>
</dbReference>
<evidence type="ECO:0000256" key="3">
    <source>
        <dbReference type="ARBA" id="ARBA00023163"/>
    </source>
</evidence>
<dbReference type="CDD" id="cd01392">
    <property type="entry name" value="HTH_LacI"/>
    <property type="match status" value="1"/>
</dbReference>
<sequence length="351" mass="40100">MRKKKNVTLRELAKQLDLSVHTVSKALRGMPGMSEETRSEVIRRAQEAGYRTKDQERVHAVERIPLYSAGKPYRFALVISDYSAAMELNQLIMGGLQSKLSEYGHTIEVAIVPYVFEQGKTFDNWAAMHPLEYMDGIFIAPMVGVEQEARLLQYRIPRILVNFPGPAAEVDSIAWDVGTAVHQSMRYLLAKGHRSIIYVGRRDKHRGFVIRWQAFEQASAAAGLACRPEDHMLDYESQQHWNELFIEKLQRIQPTAVLCGVKTDLAWIYNACSVLGKRIPEDISLISMMHMEDPHVPELSRPVIRIRESGVRAAERMLWRLANTHHPYEHILLQGTFYEGTTVRAVPIRTP</sequence>
<dbReference type="Gene3D" id="3.40.50.2300">
    <property type="match status" value="2"/>
</dbReference>
<gene>
    <name evidence="5" type="ORF">FE784_34365</name>
</gene>
<keyword evidence="2" id="KW-0238">DNA-binding</keyword>
<dbReference type="InterPro" id="IPR001387">
    <property type="entry name" value="Cro/C1-type_HTH"/>
</dbReference>
<dbReference type="SUPFAM" id="SSF47413">
    <property type="entry name" value="lambda repressor-like DNA-binding domains"/>
    <property type="match status" value="1"/>
</dbReference>
<dbReference type="SUPFAM" id="SSF53822">
    <property type="entry name" value="Periplasmic binding protein-like I"/>
    <property type="match status" value="1"/>
</dbReference>
<dbReference type="AlphaFoldDB" id="A0A5C4SYB7"/>